<evidence type="ECO:0000256" key="7">
    <source>
        <dbReference type="ARBA" id="ARBA00038093"/>
    </source>
</evidence>
<comment type="function">
    <text evidence="8">Toxic component of a toxin-antitoxin (TA) system. An RNase.</text>
</comment>
<dbReference type="GO" id="GO:0004540">
    <property type="term" value="F:RNA nuclease activity"/>
    <property type="evidence" value="ECO:0007669"/>
    <property type="project" value="InterPro"/>
</dbReference>
<evidence type="ECO:0000256" key="5">
    <source>
        <dbReference type="ARBA" id="ARBA00022801"/>
    </source>
</evidence>
<evidence type="ECO:0000256" key="6">
    <source>
        <dbReference type="ARBA" id="ARBA00022842"/>
    </source>
</evidence>
<keyword evidence="3 8" id="KW-0540">Nuclease</keyword>
<dbReference type="GO" id="GO:0090729">
    <property type="term" value="F:toxin activity"/>
    <property type="evidence" value="ECO:0007669"/>
    <property type="project" value="UniProtKB-KW"/>
</dbReference>
<dbReference type="Proteomes" id="UP000008207">
    <property type="component" value="Plasmid pMNOD02"/>
</dbReference>
<keyword evidence="4 8" id="KW-0479">Metal-binding</keyword>
<evidence type="ECO:0000313" key="10">
    <source>
        <dbReference type="EMBL" id="ACL63090.1"/>
    </source>
</evidence>
<comment type="similarity">
    <text evidence="7 8">Belongs to the PINc/VapC protein family.</text>
</comment>
<accession>B8IX49</accession>
<dbReference type="SUPFAM" id="SSF88723">
    <property type="entry name" value="PIN domain-like"/>
    <property type="match status" value="1"/>
</dbReference>
<comment type="cofactor">
    <cofactor evidence="1 8">
        <name>Mg(2+)</name>
        <dbReference type="ChEBI" id="CHEBI:18420"/>
    </cofactor>
</comment>
<proteinExistence type="inferred from homology"/>
<dbReference type="EMBL" id="CP001351">
    <property type="protein sequence ID" value="ACL63090.1"/>
    <property type="molecule type" value="Genomic_DNA"/>
</dbReference>
<keyword evidence="5 8" id="KW-0378">Hydrolase</keyword>
<keyword evidence="11" id="KW-1185">Reference proteome</keyword>
<dbReference type="CDD" id="cd18735">
    <property type="entry name" value="PIN_HiVapC1-like"/>
    <property type="match status" value="1"/>
</dbReference>
<organism evidence="10 11">
    <name type="scientific">Methylobacterium nodulans (strain LMG 21967 / CNCM I-2342 / ORS 2060)</name>
    <dbReference type="NCBI Taxonomy" id="460265"/>
    <lineage>
        <taxon>Bacteria</taxon>
        <taxon>Pseudomonadati</taxon>
        <taxon>Pseudomonadota</taxon>
        <taxon>Alphaproteobacteria</taxon>
        <taxon>Hyphomicrobiales</taxon>
        <taxon>Methylobacteriaceae</taxon>
        <taxon>Methylobacterium</taxon>
    </lineage>
</organism>
<feature type="binding site" evidence="8">
    <location>
        <position position="9"/>
    </location>
    <ligand>
        <name>Mg(2+)</name>
        <dbReference type="ChEBI" id="CHEBI:18420"/>
    </ligand>
</feature>
<sequence>MASPRFMLDTNICIFLRRQKSASVTARFAALQPGEAAMSIITYGEQLYGAEKSQDRAKAIALIQRIAGMIPVLPMAVGVADFYGKIRSDLEEKGLTIGNNDLWIAAHALHENLILVTNNRREFDRVGMGLQVEDWTQP</sequence>
<dbReference type="HAMAP" id="MF_00265">
    <property type="entry name" value="VapC_Nob1"/>
    <property type="match status" value="1"/>
</dbReference>
<protein>
    <recommendedName>
        <fullName evidence="8">Ribonuclease VapC</fullName>
        <shortName evidence="8">RNase VapC</shortName>
        <ecNumber evidence="8">3.1.-.-</ecNumber>
    </recommendedName>
    <alternativeName>
        <fullName evidence="8">Toxin VapC</fullName>
    </alternativeName>
</protein>
<geneLocation type="plasmid" evidence="10 11">
    <name>pMNOD02</name>
</geneLocation>
<keyword evidence="10" id="KW-0614">Plasmid</keyword>
<dbReference type="AlphaFoldDB" id="B8IX49"/>
<dbReference type="HOGENOM" id="CLU_118482_5_0_5"/>
<feature type="domain" description="PIN" evidence="9">
    <location>
        <begin position="7"/>
        <end position="127"/>
    </location>
</feature>
<keyword evidence="2 8" id="KW-1277">Toxin-antitoxin system</keyword>
<evidence type="ECO:0000256" key="8">
    <source>
        <dbReference type="HAMAP-Rule" id="MF_00265"/>
    </source>
</evidence>
<dbReference type="InterPro" id="IPR050556">
    <property type="entry name" value="Type_II_TA_system_RNase"/>
</dbReference>
<evidence type="ECO:0000256" key="2">
    <source>
        <dbReference type="ARBA" id="ARBA00022649"/>
    </source>
</evidence>
<dbReference type="PANTHER" id="PTHR33653">
    <property type="entry name" value="RIBONUCLEASE VAPC2"/>
    <property type="match status" value="1"/>
</dbReference>
<evidence type="ECO:0000256" key="4">
    <source>
        <dbReference type="ARBA" id="ARBA00022723"/>
    </source>
</evidence>
<dbReference type="EC" id="3.1.-.-" evidence="8"/>
<dbReference type="GO" id="GO:0016787">
    <property type="term" value="F:hydrolase activity"/>
    <property type="evidence" value="ECO:0007669"/>
    <property type="project" value="UniProtKB-KW"/>
</dbReference>
<dbReference type="InterPro" id="IPR029060">
    <property type="entry name" value="PIN-like_dom_sf"/>
</dbReference>
<name>B8IX49_METNO</name>
<dbReference type="PANTHER" id="PTHR33653:SF1">
    <property type="entry name" value="RIBONUCLEASE VAPC2"/>
    <property type="match status" value="1"/>
</dbReference>
<evidence type="ECO:0000256" key="3">
    <source>
        <dbReference type="ARBA" id="ARBA00022722"/>
    </source>
</evidence>
<evidence type="ECO:0000256" key="1">
    <source>
        <dbReference type="ARBA" id="ARBA00001946"/>
    </source>
</evidence>
<evidence type="ECO:0000259" key="9">
    <source>
        <dbReference type="Pfam" id="PF01850"/>
    </source>
</evidence>
<dbReference type="InterPro" id="IPR022907">
    <property type="entry name" value="VapC_family"/>
</dbReference>
<keyword evidence="8" id="KW-0800">Toxin</keyword>
<feature type="binding site" evidence="8">
    <location>
        <position position="101"/>
    </location>
    <ligand>
        <name>Mg(2+)</name>
        <dbReference type="ChEBI" id="CHEBI:18420"/>
    </ligand>
</feature>
<dbReference type="GO" id="GO:0000287">
    <property type="term" value="F:magnesium ion binding"/>
    <property type="evidence" value="ECO:0007669"/>
    <property type="project" value="UniProtKB-UniRule"/>
</dbReference>
<dbReference type="InterPro" id="IPR002716">
    <property type="entry name" value="PIN_dom"/>
</dbReference>
<evidence type="ECO:0000313" key="11">
    <source>
        <dbReference type="Proteomes" id="UP000008207"/>
    </source>
</evidence>
<dbReference type="Gene3D" id="3.40.50.1010">
    <property type="entry name" value="5'-nuclease"/>
    <property type="match status" value="1"/>
</dbReference>
<dbReference type="Pfam" id="PF01850">
    <property type="entry name" value="PIN"/>
    <property type="match status" value="1"/>
</dbReference>
<gene>
    <name evidence="8" type="primary">vapC</name>
    <name evidence="10" type="ordered locus">Mnod_8106</name>
</gene>
<reference evidence="11" key="1">
    <citation type="submission" date="2009-01" db="EMBL/GenBank/DDBJ databases">
        <title>Complete sequence of plasmid 2 of Methylobacterium nodulans ORS 2060.</title>
        <authorList>
            <consortium name="US DOE Joint Genome Institute"/>
            <person name="Lucas S."/>
            <person name="Copeland A."/>
            <person name="Lapidus A."/>
            <person name="Glavina del Rio T."/>
            <person name="Dalin E."/>
            <person name="Tice H."/>
            <person name="Bruce D."/>
            <person name="Goodwin L."/>
            <person name="Pitluck S."/>
            <person name="Sims D."/>
            <person name="Brettin T."/>
            <person name="Detter J.C."/>
            <person name="Han C."/>
            <person name="Larimer F."/>
            <person name="Land M."/>
            <person name="Hauser L."/>
            <person name="Kyrpides N."/>
            <person name="Ivanova N."/>
            <person name="Marx C.J."/>
            <person name="Richardson P."/>
        </authorList>
    </citation>
    <scope>NUCLEOTIDE SEQUENCE [LARGE SCALE GENOMIC DNA]</scope>
    <source>
        <strain evidence="11">LMG 21967 / CNCM I-2342 / ORS 2060</strain>
        <plasmid evidence="11">Plasmid pMNOD02</plasmid>
    </source>
</reference>
<dbReference type="KEGG" id="mno:Mnod_8106"/>
<keyword evidence="6 8" id="KW-0460">Magnesium</keyword>